<comment type="caution">
    <text evidence="5">The sequence shown here is derived from an EMBL/GenBank/DDBJ whole genome shotgun (WGS) entry which is preliminary data.</text>
</comment>
<dbReference type="AlphaFoldDB" id="A0A7X8XWE4"/>
<evidence type="ECO:0000256" key="2">
    <source>
        <dbReference type="ARBA" id="ARBA00052296"/>
    </source>
</evidence>
<dbReference type="NCBIfam" id="TIGR04291">
    <property type="entry name" value="arsen_driv_ArsA"/>
    <property type="match status" value="1"/>
</dbReference>
<gene>
    <name evidence="5" type="primary">arsA</name>
    <name evidence="5" type="ORF">HGP29_12390</name>
</gene>
<dbReference type="RefSeq" id="WP_168882721.1">
    <property type="nucleotide sequence ID" value="NZ_JABAIL010000003.1"/>
</dbReference>
<dbReference type="PANTHER" id="PTHR10803">
    <property type="entry name" value="ARSENICAL PUMP-DRIVING ATPASE ARSENITE-TRANSLOCATING ATPASE"/>
    <property type="match status" value="1"/>
</dbReference>
<dbReference type="EMBL" id="JABAIL010000003">
    <property type="protein sequence ID" value="NLR92015.1"/>
    <property type="molecule type" value="Genomic_DNA"/>
</dbReference>
<dbReference type="PIRSF" id="PIRSF001327">
    <property type="entry name" value="Arsenical_pump-driving_ATPase"/>
    <property type="match status" value="1"/>
</dbReference>
<dbReference type="PANTHER" id="PTHR10803:SF3">
    <property type="entry name" value="ATPASE GET3"/>
    <property type="match status" value="1"/>
</dbReference>
<comment type="similarity">
    <text evidence="1">Belongs to the arsA ATPase family.</text>
</comment>
<keyword evidence="6" id="KW-1185">Reference proteome</keyword>
<dbReference type="InterPro" id="IPR027541">
    <property type="entry name" value="Ars_ATPase"/>
</dbReference>
<dbReference type="EC" id="7.3.2.7" evidence="3"/>
<proteinExistence type="inferred from homology"/>
<evidence type="ECO:0000256" key="1">
    <source>
        <dbReference type="ARBA" id="ARBA00011040"/>
    </source>
</evidence>
<dbReference type="GO" id="GO:0005524">
    <property type="term" value="F:ATP binding"/>
    <property type="evidence" value="ECO:0007669"/>
    <property type="project" value="InterPro"/>
</dbReference>
<accession>A0A7X8XWE4</accession>
<evidence type="ECO:0000313" key="6">
    <source>
        <dbReference type="Proteomes" id="UP000585050"/>
    </source>
</evidence>
<dbReference type="InterPro" id="IPR003593">
    <property type="entry name" value="AAA+_ATPase"/>
</dbReference>
<dbReference type="SMART" id="SM00382">
    <property type="entry name" value="AAA"/>
    <property type="match status" value="2"/>
</dbReference>
<reference evidence="5 6" key="1">
    <citation type="submission" date="2020-04" db="EMBL/GenBank/DDBJ databases">
        <title>Flammeovirga sp. SR4, a novel species isolated from seawater.</title>
        <authorList>
            <person name="Wang X."/>
        </authorList>
    </citation>
    <scope>NUCLEOTIDE SEQUENCE [LARGE SCALE GENOMIC DNA]</scope>
    <source>
        <strain evidence="5 6">SR4</strain>
    </source>
</reference>
<dbReference type="GO" id="GO:0016887">
    <property type="term" value="F:ATP hydrolysis activity"/>
    <property type="evidence" value="ECO:0007669"/>
    <property type="project" value="InterPro"/>
</dbReference>
<protein>
    <recommendedName>
        <fullName evidence="3">arsenite-transporting ATPase</fullName>
        <ecNumber evidence="3">7.3.2.7</ecNumber>
    </recommendedName>
</protein>
<sequence length="588" mass="65128">MNSYTKFLFFTGKGGVGKTSLASATAVKLADEGKKVLLISTDPASNLSDVLEMNVGERILKHPELEQLSAINIDPESAGEEYKNRAVSSLGMLATAEYKAKVREQLSGACTVEIASFDEFTRFISSEANPENYDHIVFDTAPTGHTLRLLELPEAWSSFLDHSEGASCIGPSSSLKTNHLRYKQVVETLKDKEQTTFILVARPEVTSLKEANRTSEELMELQLENQLLYINGVFEAVASTDAFANQLQEKANASIAQLPPTLQKLAHFTFPLLSYNVLGLEKLRSVFSVEKRASIATNSSNTITTTDLENHHLEELINDLEKDGKGLIMTMGKGGVGKTVSASAIALMLAERGHKVLLTTTDPAAHLTDFTSQIDKLPDTLTVERIDPKVETEAYIEKVMLQKGEGKTEEQKKLIREDLNSPCTEEVAVFHAFSKAIMGAKRQYVVMDTAPTGHTLLLLDTTGAYHNEVVKHSNIDVSKLSTPYKMIQNKSLTKVILVTLPETTPIREAQSLQSDLERAGITPYAWIMNQELMTNNTITDPILLQRKESQYTLFSNFKTTEDKPIYTIPYILNEKVLAELHQNQSVVK</sequence>
<name>A0A7X8XWE4_9BACT</name>
<evidence type="ECO:0000259" key="4">
    <source>
        <dbReference type="SMART" id="SM00382"/>
    </source>
</evidence>
<feature type="domain" description="AAA+ ATPase" evidence="4">
    <location>
        <begin position="324"/>
        <end position="532"/>
    </location>
</feature>
<organism evidence="5 6">
    <name type="scientific">Flammeovirga agarivorans</name>
    <dbReference type="NCBI Taxonomy" id="2726742"/>
    <lineage>
        <taxon>Bacteria</taxon>
        <taxon>Pseudomonadati</taxon>
        <taxon>Bacteroidota</taxon>
        <taxon>Cytophagia</taxon>
        <taxon>Cytophagales</taxon>
        <taxon>Flammeovirgaceae</taxon>
        <taxon>Flammeovirga</taxon>
    </lineage>
</organism>
<dbReference type="InterPro" id="IPR025723">
    <property type="entry name" value="ArsA/GET3_ATPase-like"/>
</dbReference>
<dbReference type="Pfam" id="PF02374">
    <property type="entry name" value="ArsA_ATPase"/>
    <property type="match status" value="2"/>
</dbReference>
<comment type="catalytic activity">
    <reaction evidence="2">
        <text>arsenite(in) + ATP + H2O = arsenite(out) + ADP + phosphate + H(+)</text>
        <dbReference type="Rhea" id="RHEA:11348"/>
        <dbReference type="ChEBI" id="CHEBI:15377"/>
        <dbReference type="ChEBI" id="CHEBI:15378"/>
        <dbReference type="ChEBI" id="CHEBI:29242"/>
        <dbReference type="ChEBI" id="CHEBI:30616"/>
        <dbReference type="ChEBI" id="CHEBI:43474"/>
        <dbReference type="ChEBI" id="CHEBI:456216"/>
        <dbReference type="EC" id="7.3.2.7"/>
    </reaction>
</comment>
<dbReference type="SUPFAM" id="SSF52540">
    <property type="entry name" value="P-loop containing nucleoside triphosphate hydrolases"/>
    <property type="match status" value="2"/>
</dbReference>
<dbReference type="Proteomes" id="UP000585050">
    <property type="component" value="Unassembled WGS sequence"/>
</dbReference>
<dbReference type="NCBIfam" id="TIGR00345">
    <property type="entry name" value="GET3_arsA_TRC40"/>
    <property type="match status" value="1"/>
</dbReference>
<dbReference type="InterPro" id="IPR016300">
    <property type="entry name" value="ATPase_ArsA/GET3"/>
</dbReference>
<evidence type="ECO:0000256" key="3">
    <source>
        <dbReference type="ARBA" id="ARBA00066752"/>
    </source>
</evidence>
<dbReference type="InterPro" id="IPR027417">
    <property type="entry name" value="P-loop_NTPase"/>
</dbReference>
<dbReference type="Gene3D" id="3.40.50.300">
    <property type="entry name" value="P-loop containing nucleotide triphosphate hydrolases"/>
    <property type="match status" value="2"/>
</dbReference>
<feature type="domain" description="AAA+ ATPase" evidence="4">
    <location>
        <begin position="4"/>
        <end position="225"/>
    </location>
</feature>
<dbReference type="CDD" id="cd02035">
    <property type="entry name" value="ArsA"/>
    <property type="match status" value="2"/>
</dbReference>
<evidence type="ECO:0000313" key="5">
    <source>
        <dbReference type="EMBL" id="NLR92015.1"/>
    </source>
</evidence>
<dbReference type="GO" id="GO:0015446">
    <property type="term" value="F:ATPase-coupled arsenite transmembrane transporter activity"/>
    <property type="evidence" value="ECO:0007669"/>
    <property type="project" value="UniProtKB-EC"/>
</dbReference>